<keyword evidence="3" id="KW-1185">Reference proteome</keyword>
<sequence length="322" mass="36126">MGSFDYPSPSSNDEIHKPTPVGSPAVQEPDSEQTLVSVSRAFHPRAQLDPLEPDVIIVTNDEVFFYVHHHVLVSASQNNFNFHLPDNLDHAVPLPFILPLPEHSNEVNIVLHTMYHLSCNHYAPTFETLLSALGILRKYGIALSLYTSHFATPLFGLLLSHAPAHPLEIYAIAAENRLEELAVAVSPFLLSFQFSSLTDEMAIRLGALYMKRLWTLQHNRLAVLRQLILALPYMHPVDAESSCDQGAVIKAWAQAVEELAWEARPDLTCNAIQVAFMCPGFQFPCSLCKDLWNARVQEIVTEWSLTKKDSRQLVLRECKIGP</sequence>
<evidence type="ECO:0000313" key="2">
    <source>
        <dbReference type="EMBL" id="PSR71075.1"/>
    </source>
</evidence>
<dbReference type="OrthoDB" id="3265815at2759"/>
<name>A0A2R6NFB6_9APHY</name>
<protein>
    <recommendedName>
        <fullName evidence="4">BTB domain-containing protein</fullName>
    </recommendedName>
</protein>
<evidence type="ECO:0000313" key="3">
    <source>
        <dbReference type="Proteomes" id="UP000186601"/>
    </source>
</evidence>
<dbReference type="AlphaFoldDB" id="A0A2R6NFB6"/>
<dbReference type="Proteomes" id="UP000186601">
    <property type="component" value="Unassembled WGS sequence"/>
</dbReference>
<organism evidence="2 3">
    <name type="scientific">Hermanssonia centrifuga</name>
    <dbReference type="NCBI Taxonomy" id="98765"/>
    <lineage>
        <taxon>Eukaryota</taxon>
        <taxon>Fungi</taxon>
        <taxon>Dikarya</taxon>
        <taxon>Basidiomycota</taxon>
        <taxon>Agaricomycotina</taxon>
        <taxon>Agaricomycetes</taxon>
        <taxon>Polyporales</taxon>
        <taxon>Meruliaceae</taxon>
        <taxon>Hermanssonia</taxon>
    </lineage>
</organism>
<accession>A0A2R6NFB6</accession>
<evidence type="ECO:0008006" key="4">
    <source>
        <dbReference type="Google" id="ProtNLM"/>
    </source>
</evidence>
<proteinExistence type="predicted"/>
<reference evidence="2 3" key="1">
    <citation type="submission" date="2018-02" db="EMBL/GenBank/DDBJ databases">
        <title>Genome sequence of the basidiomycete white-rot fungus Phlebia centrifuga.</title>
        <authorList>
            <person name="Granchi Z."/>
            <person name="Peng M."/>
            <person name="de Vries R.P."/>
            <person name="Hilden K."/>
            <person name="Makela M.R."/>
            <person name="Grigoriev I."/>
            <person name="Riley R."/>
        </authorList>
    </citation>
    <scope>NUCLEOTIDE SEQUENCE [LARGE SCALE GENOMIC DNA]</scope>
    <source>
        <strain evidence="2 3">FBCC195</strain>
    </source>
</reference>
<comment type="caution">
    <text evidence="2">The sequence shown here is derived from an EMBL/GenBank/DDBJ whole genome shotgun (WGS) entry which is preliminary data.</text>
</comment>
<feature type="region of interest" description="Disordered" evidence="1">
    <location>
        <begin position="1"/>
        <end position="29"/>
    </location>
</feature>
<evidence type="ECO:0000256" key="1">
    <source>
        <dbReference type="SAM" id="MobiDB-lite"/>
    </source>
</evidence>
<dbReference type="STRING" id="98765.A0A2R6NFB6"/>
<dbReference type="EMBL" id="MLYV02001295">
    <property type="protein sequence ID" value="PSR71075.1"/>
    <property type="molecule type" value="Genomic_DNA"/>
</dbReference>
<gene>
    <name evidence="2" type="ORF">PHLCEN_2v13044</name>
</gene>